<organism evidence="1 2">
    <name type="scientific">Leishmania utingensis</name>
    <dbReference type="NCBI Taxonomy" id="653362"/>
    <lineage>
        <taxon>Eukaryota</taxon>
        <taxon>Discoba</taxon>
        <taxon>Euglenozoa</taxon>
        <taxon>Kinetoplastea</taxon>
        <taxon>Metakinetoplastina</taxon>
        <taxon>Trypanosomatida</taxon>
        <taxon>Trypanosomatidae</taxon>
        <taxon>Leishmaniinae</taxon>
        <taxon>Leishmania</taxon>
    </lineage>
</organism>
<gene>
    <name evidence="1" type="ORF">Q4I30_003307</name>
</gene>
<name>A0AAW3AKN2_9TRYP</name>
<sequence length="148" mass="16235">MMSEPTDYQAFSPDEVALVKLCRSLGGALTYRDLTSMAFTVGGVAQLHTYTAVKMFPFSSEGKCMGIIVCERTGNCSGGKAQKTVKFSMKGGDAKMASVIRRSDWLNECCQGVAQMGLRTLVFAIRTLSEDMLNIFLRQYEAAMSNTR</sequence>
<dbReference type="GO" id="GO:0006890">
    <property type="term" value="P:retrograde vesicle-mediated transport, Golgi to endoplasmic reticulum"/>
    <property type="evidence" value="ECO:0007669"/>
    <property type="project" value="TreeGrafter"/>
</dbReference>
<proteinExistence type="predicted"/>
<dbReference type="GO" id="GO:0045332">
    <property type="term" value="P:phospholipid translocation"/>
    <property type="evidence" value="ECO:0007669"/>
    <property type="project" value="TreeGrafter"/>
</dbReference>
<keyword evidence="2" id="KW-1185">Reference proteome</keyword>
<dbReference type="Gene3D" id="3.40.1110.10">
    <property type="entry name" value="Calcium-transporting ATPase, cytoplasmic domain N"/>
    <property type="match status" value="1"/>
</dbReference>
<dbReference type="PANTHER" id="PTHR24092:SF5">
    <property type="entry name" value="PHOSPHOLIPID-TRANSPORTING ATPASE"/>
    <property type="match status" value="1"/>
</dbReference>
<comment type="caution">
    <text evidence="1">The sequence shown here is derived from an EMBL/GenBank/DDBJ whole genome shotgun (WGS) entry which is preliminary data.</text>
</comment>
<reference evidence="1 2" key="1">
    <citation type="submission" date="2024-02" db="EMBL/GenBank/DDBJ databases">
        <title>FIRST GENOME SEQUENCES OF Leishmania (Viannia) shawi, Leishmania (Viannia) lindenbergi AND Leishmania (Viannia) utingensis.</title>
        <authorList>
            <person name="Resadore F."/>
            <person name="Custodio M.G.F."/>
            <person name="Boite M.C."/>
            <person name="Cupolillo E."/>
            <person name="Ferreira G.E.M."/>
        </authorList>
    </citation>
    <scope>NUCLEOTIDE SEQUENCE [LARGE SCALE GENOMIC DNA]</scope>
    <source>
        <strain evidence="1 2">ITUB/BR/1977/M4964</strain>
    </source>
</reference>
<dbReference type="GO" id="GO:0005802">
    <property type="term" value="C:trans-Golgi network"/>
    <property type="evidence" value="ECO:0007669"/>
    <property type="project" value="TreeGrafter"/>
</dbReference>
<evidence type="ECO:0000313" key="1">
    <source>
        <dbReference type="EMBL" id="KAL0508102.1"/>
    </source>
</evidence>
<dbReference type="SUPFAM" id="SSF81660">
    <property type="entry name" value="Metal cation-transporting ATPase, ATP-binding domain N"/>
    <property type="match status" value="1"/>
</dbReference>
<protein>
    <submittedName>
        <fullName evidence="1">Uncharacterized protein</fullName>
    </submittedName>
</protein>
<accession>A0AAW3AKN2</accession>
<dbReference type="GO" id="GO:0005886">
    <property type="term" value="C:plasma membrane"/>
    <property type="evidence" value="ECO:0007669"/>
    <property type="project" value="TreeGrafter"/>
</dbReference>
<dbReference type="GO" id="GO:0005768">
    <property type="term" value="C:endosome"/>
    <property type="evidence" value="ECO:0007669"/>
    <property type="project" value="TreeGrafter"/>
</dbReference>
<dbReference type="GO" id="GO:0006897">
    <property type="term" value="P:endocytosis"/>
    <property type="evidence" value="ECO:0007669"/>
    <property type="project" value="TreeGrafter"/>
</dbReference>
<dbReference type="Proteomes" id="UP001482455">
    <property type="component" value="Unassembled WGS sequence"/>
</dbReference>
<dbReference type="InterPro" id="IPR023299">
    <property type="entry name" value="ATPase_P-typ_cyto_dom_N"/>
</dbReference>
<dbReference type="GO" id="GO:0000166">
    <property type="term" value="F:nucleotide binding"/>
    <property type="evidence" value="ECO:0007669"/>
    <property type="project" value="InterPro"/>
</dbReference>
<dbReference type="GO" id="GO:0140326">
    <property type="term" value="F:ATPase-coupled intramembrane lipid transporter activity"/>
    <property type="evidence" value="ECO:0007669"/>
    <property type="project" value="TreeGrafter"/>
</dbReference>
<dbReference type="PANTHER" id="PTHR24092">
    <property type="entry name" value="PROBABLE PHOSPHOLIPID-TRANSPORTING ATPASE"/>
    <property type="match status" value="1"/>
</dbReference>
<evidence type="ECO:0000313" key="2">
    <source>
        <dbReference type="Proteomes" id="UP001482455"/>
    </source>
</evidence>
<dbReference type="AlphaFoldDB" id="A0AAW3AKN2"/>
<dbReference type="EMBL" id="JBAMZL010000021">
    <property type="protein sequence ID" value="KAL0508102.1"/>
    <property type="molecule type" value="Genomic_DNA"/>
</dbReference>